<sequence>MTGNATATAGLELVSLNLWCNMKIKHHSTNASVRGNLLSIRVRRHKYGKLPRMSSLRSWFLPMADDFRDRASQMWKTSSPRSTSTVVIGCKKKMHYMVNNNEEHREDDGHYWLMKEYKLSNVILHQFDDDRRDYVLCAIKKKFIETRSSEMQNFSDEFEAIQCNVAWHEGLECKEFQRLGRSDERGSK</sequence>
<organism evidence="1 2">
    <name type="scientific">Capsicum annuum</name>
    <name type="common">Capsicum pepper</name>
    <dbReference type="NCBI Taxonomy" id="4072"/>
    <lineage>
        <taxon>Eukaryota</taxon>
        <taxon>Viridiplantae</taxon>
        <taxon>Streptophyta</taxon>
        <taxon>Embryophyta</taxon>
        <taxon>Tracheophyta</taxon>
        <taxon>Spermatophyta</taxon>
        <taxon>Magnoliopsida</taxon>
        <taxon>eudicotyledons</taxon>
        <taxon>Gunneridae</taxon>
        <taxon>Pentapetalae</taxon>
        <taxon>asterids</taxon>
        <taxon>lamiids</taxon>
        <taxon>Solanales</taxon>
        <taxon>Solanaceae</taxon>
        <taxon>Solanoideae</taxon>
        <taxon>Capsiceae</taxon>
        <taxon>Capsicum</taxon>
    </lineage>
</organism>
<dbReference type="Gene3D" id="2.170.150.80">
    <property type="entry name" value="NAC domain"/>
    <property type="match status" value="1"/>
</dbReference>
<comment type="caution">
    <text evidence="1">The sequence shown here is derived from an EMBL/GenBank/DDBJ whole genome shotgun (WGS) entry which is preliminary data.</text>
</comment>
<keyword evidence="2" id="KW-1185">Reference proteome</keyword>
<dbReference type="GO" id="GO:0003677">
    <property type="term" value="F:DNA binding"/>
    <property type="evidence" value="ECO:0007669"/>
    <property type="project" value="InterPro"/>
</dbReference>
<dbReference type="EMBL" id="AYRZ02000006">
    <property type="protein sequence ID" value="PHT77828.1"/>
    <property type="molecule type" value="Genomic_DNA"/>
</dbReference>
<dbReference type="Proteomes" id="UP000222542">
    <property type="component" value="Unassembled WGS sequence"/>
</dbReference>
<reference evidence="1 2" key="2">
    <citation type="journal article" date="2017" name="Genome Biol.">
        <title>New reference genome sequences of hot pepper reveal the massive evolution of plant disease-resistance genes by retroduplication.</title>
        <authorList>
            <person name="Kim S."/>
            <person name="Park J."/>
            <person name="Yeom S.I."/>
            <person name="Kim Y.M."/>
            <person name="Seo E."/>
            <person name="Kim K.T."/>
            <person name="Kim M.S."/>
            <person name="Lee J.M."/>
            <person name="Cheong K."/>
            <person name="Shin H.S."/>
            <person name="Kim S.B."/>
            <person name="Han K."/>
            <person name="Lee J."/>
            <person name="Park M."/>
            <person name="Lee H.A."/>
            <person name="Lee H.Y."/>
            <person name="Lee Y."/>
            <person name="Oh S."/>
            <person name="Lee J.H."/>
            <person name="Choi E."/>
            <person name="Choi E."/>
            <person name="Lee S.E."/>
            <person name="Jeon J."/>
            <person name="Kim H."/>
            <person name="Choi G."/>
            <person name="Song H."/>
            <person name="Lee J."/>
            <person name="Lee S.C."/>
            <person name="Kwon J.K."/>
            <person name="Lee H.Y."/>
            <person name="Koo N."/>
            <person name="Hong Y."/>
            <person name="Kim R.W."/>
            <person name="Kang W.H."/>
            <person name="Huh J.H."/>
            <person name="Kang B.C."/>
            <person name="Yang T.J."/>
            <person name="Lee Y.H."/>
            <person name="Bennetzen J.L."/>
            <person name="Choi D."/>
        </authorList>
    </citation>
    <scope>NUCLEOTIDE SEQUENCE [LARGE SCALE GENOMIC DNA]</scope>
    <source>
        <strain evidence="2">cv. CM334</strain>
    </source>
</reference>
<accession>A0A2G2Z747</accession>
<dbReference type="STRING" id="4072.A0A2G2Z747"/>
<protein>
    <submittedName>
        <fullName evidence="1">Uncharacterized protein</fullName>
    </submittedName>
</protein>
<reference evidence="1 2" key="1">
    <citation type="journal article" date="2014" name="Nat. Genet.">
        <title>Genome sequence of the hot pepper provides insights into the evolution of pungency in Capsicum species.</title>
        <authorList>
            <person name="Kim S."/>
            <person name="Park M."/>
            <person name="Yeom S.I."/>
            <person name="Kim Y.M."/>
            <person name="Lee J.M."/>
            <person name="Lee H.A."/>
            <person name="Seo E."/>
            <person name="Choi J."/>
            <person name="Cheong K."/>
            <person name="Kim K.T."/>
            <person name="Jung K."/>
            <person name="Lee G.W."/>
            <person name="Oh S.K."/>
            <person name="Bae C."/>
            <person name="Kim S.B."/>
            <person name="Lee H.Y."/>
            <person name="Kim S.Y."/>
            <person name="Kim M.S."/>
            <person name="Kang B.C."/>
            <person name="Jo Y.D."/>
            <person name="Yang H.B."/>
            <person name="Jeong H.J."/>
            <person name="Kang W.H."/>
            <person name="Kwon J.K."/>
            <person name="Shin C."/>
            <person name="Lim J.Y."/>
            <person name="Park J.H."/>
            <person name="Huh J.H."/>
            <person name="Kim J.S."/>
            <person name="Kim B.D."/>
            <person name="Cohen O."/>
            <person name="Paran I."/>
            <person name="Suh M.C."/>
            <person name="Lee S.B."/>
            <person name="Kim Y.K."/>
            <person name="Shin Y."/>
            <person name="Noh S.J."/>
            <person name="Park J."/>
            <person name="Seo Y.S."/>
            <person name="Kwon S.Y."/>
            <person name="Kim H.A."/>
            <person name="Park J.M."/>
            <person name="Kim H.J."/>
            <person name="Choi S.B."/>
            <person name="Bosland P.W."/>
            <person name="Reeves G."/>
            <person name="Jo S.H."/>
            <person name="Lee B.W."/>
            <person name="Cho H.T."/>
            <person name="Choi H.S."/>
            <person name="Lee M.S."/>
            <person name="Yu Y."/>
            <person name="Do Choi Y."/>
            <person name="Park B.S."/>
            <person name="van Deynze A."/>
            <person name="Ashrafi H."/>
            <person name="Hill T."/>
            <person name="Kim W.T."/>
            <person name="Pai H.S."/>
            <person name="Ahn H.K."/>
            <person name="Yeam I."/>
            <person name="Giovannoni J.J."/>
            <person name="Rose J.K."/>
            <person name="Sorensen I."/>
            <person name="Lee S.J."/>
            <person name="Kim R.W."/>
            <person name="Choi I.Y."/>
            <person name="Choi B.S."/>
            <person name="Lim J.S."/>
            <person name="Lee Y.H."/>
            <person name="Choi D."/>
        </authorList>
    </citation>
    <scope>NUCLEOTIDE SEQUENCE [LARGE SCALE GENOMIC DNA]</scope>
    <source>
        <strain evidence="2">cv. CM334</strain>
    </source>
</reference>
<proteinExistence type="predicted"/>
<dbReference type="InterPro" id="IPR036093">
    <property type="entry name" value="NAC_dom_sf"/>
</dbReference>
<dbReference type="Gramene" id="PHT77828">
    <property type="protein sequence ID" value="PHT77828"/>
    <property type="gene ID" value="T459_15880"/>
</dbReference>
<dbReference type="GO" id="GO:0006355">
    <property type="term" value="P:regulation of DNA-templated transcription"/>
    <property type="evidence" value="ECO:0007669"/>
    <property type="project" value="InterPro"/>
</dbReference>
<gene>
    <name evidence="1" type="ORF">T459_15880</name>
</gene>
<dbReference type="AlphaFoldDB" id="A0A2G2Z747"/>
<name>A0A2G2Z747_CAPAN</name>
<evidence type="ECO:0000313" key="2">
    <source>
        <dbReference type="Proteomes" id="UP000222542"/>
    </source>
</evidence>
<dbReference type="SUPFAM" id="SSF101941">
    <property type="entry name" value="NAC domain"/>
    <property type="match status" value="1"/>
</dbReference>
<evidence type="ECO:0000313" key="1">
    <source>
        <dbReference type="EMBL" id="PHT77828.1"/>
    </source>
</evidence>